<evidence type="ECO:0000256" key="5">
    <source>
        <dbReference type="ARBA" id="ARBA00023136"/>
    </source>
</evidence>
<comment type="subcellular location">
    <subcellularLocation>
        <location evidence="1">Cell membrane</location>
    </subcellularLocation>
</comment>
<dbReference type="NCBIfam" id="TIGR01195">
    <property type="entry name" value="oadG_fam"/>
    <property type="match status" value="1"/>
</dbReference>
<dbReference type="AlphaFoldDB" id="A0A1G6IX41"/>
<evidence type="ECO:0000256" key="2">
    <source>
        <dbReference type="ARBA" id="ARBA00022475"/>
    </source>
</evidence>
<dbReference type="EMBL" id="FMYW01000002">
    <property type="protein sequence ID" value="SDC11057.1"/>
    <property type="molecule type" value="Genomic_DNA"/>
</dbReference>
<dbReference type="Proteomes" id="UP000198943">
    <property type="component" value="Unassembled WGS sequence"/>
</dbReference>
<evidence type="ECO:0000313" key="8">
    <source>
        <dbReference type="Proteomes" id="UP000198943"/>
    </source>
</evidence>
<dbReference type="Pfam" id="PF04277">
    <property type="entry name" value="OAD_gamma"/>
    <property type="match status" value="1"/>
</dbReference>
<feature type="transmembrane region" description="Helical" evidence="6">
    <location>
        <begin position="12"/>
        <end position="33"/>
    </location>
</feature>
<keyword evidence="3 6" id="KW-0812">Transmembrane</keyword>
<organism evidence="7 8">
    <name type="scientific">Succiniclasticum ruminis</name>
    <dbReference type="NCBI Taxonomy" id="40841"/>
    <lineage>
        <taxon>Bacteria</taxon>
        <taxon>Bacillati</taxon>
        <taxon>Bacillota</taxon>
        <taxon>Negativicutes</taxon>
        <taxon>Acidaminococcales</taxon>
        <taxon>Acidaminococcaceae</taxon>
        <taxon>Succiniclasticum</taxon>
    </lineage>
</organism>
<evidence type="ECO:0000313" key="7">
    <source>
        <dbReference type="EMBL" id="SDC11057.1"/>
    </source>
</evidence>
<name>A0A1G6IX41_9FIRM</name>
<dbReference type="RefSeq" id="WP_093729416.1">
    <property type="nucleotide sequence ID" value="NZ_FMYW01000002.1"/>
</dbReference>
<keyword evidence="5 6" id="KW-0472">Membrane</keyword>
<evidence type="ECO:0000256" key="4">
    <source>
        <dbReference type="ARBA" id="ARBA00022989"/>
    </source>
</evidence>
<proteinExistence type="predicted"/>
<gene>
    <name evidence="7" type="ORF">SAMN04487864_102256</name>
</gene>
<evidence type="ECO:0000256" key="6">
    <source>
        <dbReference type="SAM" id="Phobius"/>
    </source>
</evidence>
<dbReference type="GO" id="GO:0015081">
    <property type="term" value="F:sodium ion transmembrane transporter activity"/>
    <property type="evidence" value="ECO:0007669"/>
    <property type="project" value="InterPro"/>
</dbReference>
<evidence type="ECO:0000256" key="3">
    <source>
        <dbReference type="ARBA" id="ARBA00022692"/>
    </source>
</evidence>
<sequence>MGPVTNNPFLIAIINMIVVFGVLIVLGFLMHVIEMIDPTKKKAAPKAAAPVAAPAAAPVAAPVVEDKSEEIAAVIAAAVAACGGAENVVAVRIAAPATSWAVGARAEAQTVQPFC</sequence>
<keyword evidence="2" id="KW-1003">Cell membrane</keyword>
<dbReference type="GO" id="GO:0036376">
    <property type="term" value="P:sodium ion export across plasma membrane"/>
    <property type="evidence" value="ECO:0007669"/>
    <property type="project" value="InterPro"/>
</dbReference>
<dbReference type="InterPro" id="IPR005899">
    <property type="entry name" value="Na_pump_deCOase"/>
</dbReference>
<protein>
    <submittedName>
        <fullName evidence="7">Methylmalonyl-CoA decarboxylase, delta subunit</fullName>
    </submittedName>
</protein>
<reference evidence="8" key="1">
    <citation type="submission" date="2016-10" db="EMBL/GenBank/DDBJ databases">
        <authorList>
            <person name="Varghese N."/>
            <person name="Submissions S."/>
        </authorList>
    </citation>
    <scope>NUCLEOTIDE SEQUENCE [LARGE SCALE GENOMIC DNA]</scope>
    <source>
        <strain evidence="8">DSM 11005</strain>
    </source>
</reference>
<dbReference type="GO" id="GO:0005886">
    <property type="term" value="C:plasma membrane"/>
    <property type="evidence" value="ECO:0007669"/>
    <property type="project" value="UniProtKB-SubCell"/>
</dbReference>
<keyword evidence="4 6" id="KW-1133">Transmembrane helix</keyword>
<accession>A0A1G6IX41</accession>
<keyword evidence="8" id="KW-1185">Reference proteome</keyword>
<evidence type="ECO:0000256" key="1">
    <source>
        <dbReference type="ARBA" id="ARBA00004236"/>
    </source>
</evidence>